<evidence type="ECO:0000259" key="10">
    <source>
        <dbReference type="PROSITE" id="PS50014"/>
    </source>
</evidence>
<feature type="compositionally biased region" description="Gly residues" evidence="8">
    <location>
        <begin position="1327"/>
        <end position="1336"/>
    </location>
</feature>
<feature type="transmembrane region" description="Helical" evidence="9">
    <location>
        <begin position="1491"/>
        <end position="1513"/>
    </location>
</feature>
<feature type="domain" description="Major facilitator superfamily (MFS) profile" evidence="11">
    <location>
        <begin position="1365"/>
        <end position="1819"/>
    </location>
</feature>
<evidence type="ECO:0000256" key="4">
    <source>
        <dbReference type="ARBA" id="ARBA00023117"/>
    </source>
</evidence>
<feature type="transmembrane region" description="Helical" evidence="9">
    <location>
        <begin position="1398"/>
        <end position="1419"/>
    </location>
</feature>
<evidence type="ECO:0000256" key="9">
    <source>
        <dbReference type="SAM" id="Phobius"/>
    </source>
</evidence>
<dbReference type="Pfam" id="PF07690">
    <property type="entry name" value="MFS_1"/>
    <property type="match status" value="1"/>
</dbReference>
<evidence type="ECO:0000256" key="7">
    <source>
        <dbReference type="SAM" id="Coils"/>
    </source>
</evidence>
<dbReference type="InterPro" id="IPR001487">
    <property type="entry name" value="Bromodomain"/>
</dbReference>
<dbReference type="PROSITE" id="PS50014">
    <property type="entry name" value="BROMODOMAIN_2"/>
    <property type="match status" value="1"/>
</dbReference>
<dbReference type="InterPro" id="IPR036259">
    <property type="entry name" value="MFS_trans_sf"/>
</dbReference>
<keyword evidence="7" id="KW-0175">Coiled coil</keyword>
<dbReference type="Gene3D" id="1.20.920.10">
    <property type="entry name" value="Bromodomain-like"/>
    <property type="match status" value="1"/>
</dbReference>
<dbReference type="Pfam" id="PF00439">
    <property type="entry name" value="Bromodomain"/>
    <property type="match status" value="1"/>
</dbReference>
<evidence type="ECO:0000256" key="1">
    <source>
        <dbReference type="ARBA" id="ARBA00004141"/>
    </source>
</evidence>
<sequence length="1829" mass="198837">MSNGEIGNGNHTAKNGKEERGGEQEERKGKQQTGLLSPEFISSGLGGSKDVLRFVDTVQKEHGPDLGACEPALGLLEVLGFRRVQLFRDLFLNLKQRVVDGVKRSNKANLRKLLNETLPFLAHPGLEEVPIKVLAALPSTPDKVLETLSLVDASTINKLPRHTRQQLWEEYPDRFFEAVGPLIEAYLSDQAAITWAEEMYPDSNYPPPHKRRQRNTPLQQMIQAIGSSPKLYRIVVDHIREEYVATENPRYCALRADLLMAFHDISSQTILATEPCHDFSWHLDAYVKQVFNAVAHGALDVKTAQLLRTVANELRKLMAGSFKPGLVSAYATTKQAASHNAAAMLASAPGGAAAAAAATVATATTPAGPSGKMRLPASLAVRASLGPKPSKIKPLDKYALMLTVWRRVKKYDYKNLFLHPVLDSHPQLEKAYLAKISQPMDLQTIEHKIRRKKYADLDELRADLHLIADNAVKFNGPDHDIAKRAVNHIKATAENFLNHARERLAENAARLQGKVGRDAGLGLKEVSALGVGAPVPPAGALGRTAPIPGGLGAGAVRSSPSAATPQAPAVVVRTPQQLAKEAEEKLKLQKLRKENERIKEEEAEMLRKKEEMERELGTFEELTLHDRALSDAAMILASGFTVNALSNVLWYLIGEDIIKKETLPRDSYFAKNTGWLLQVAGDAHHFVKAAQEAALAASSVPARDAVPRASVSIPELSKSFETEALPLFANMLLDAAEYRISKPSPDGVVEVDAMDPILKPLCKNSWVVRNSLLHFFCQRVGRRDRSLIDPVLEVIRDLGADATDQPAFLHSLVTSFFISAQSNASRAGNVPGPGGGLSRHLQRRSPTHVLQSRMSLPPLPPNVLEDTISQLFLPAVLRTSPTQTPEAKVARQHTHLTRLLSLESTLHSLPEGELFKVARAAILSLAGAPKDFDPAQILASPELKDVINKRFNAPSFDRARKQYEKLFRKLPSLRSQCGIKRPLDHLNDKMTLVHLLVCIQQQLFVPTVLERGGSIIVAATGPLDLCGLSASMRDISWLATREESVHTWSPSTSMLNTMRLGMCSSLTSADAVSPSSAGIKESKGAAHSPAQEALAVRGGFAIERADGGELRTMLTRAGALLKPIKGNSGPKLPSPMPSTEKADHVALLERRAERLPLERAAVAQVAAKLQSLALPPRPEAGLVAESHPDAAVRGVAVFHRHLEELRAGCLAREPRRPIPPQCIRPRRLPLLARVRQRPRRVPLRAQHLVPALLRLQHPVARHRRVPVLPPAGKLMRGGGCRAGRSGTRANLMLDGARESPLLGDAREAGRGGAEGEACRAAREAGAARGGSPGSCGTGEDDLDGSQGAAVPRKQGHKQIGLFSLTSATVICLGLLGMIEYSMILPSLNIYVEEMGQSKVFYGLCMAIFSAARLLFMPVLGYWSDKRPMIEAFSFSLVIEIVGNVLYGCAYGMKNPWMILLARALIGMGSANSTLSMSFITRITEQEERTKALAMLSGINLVGIVIGPATNLLVKDIDFRIGDTVLVFNHLTNPGWLMVFLLLGIFALMLLTFEEPPAAGDIGGEGESAPSAILVTSATGGGNSPSPVLFQTLERRYSDFSIMSEELQEPMIRTEDMVHTGSLLGDIRLLFFERRMLVHFVLSFCINFVTNELETALPSVTRTAYGWGSVENSTLYAIMGLSVAFVLIGIVKSNGVADRTFIVFGHLGNILGLVVAVGFLRSQHPSMAVLLLCTLILICVSPITGSPNMSLFSKRLQEDPRTANSMGFYIGLLQGTNGLSRVLAPIFAGVALEQSTRLLLYSGPLVLVLVSFFFVLRNFDSLRPPGKPST</sequence>
<dbReference type="SUPFAM" id="SSF103473">
    <property type="entry name" value="MFS general substrate transporter"/>
    <property type="match status" value="1"/>
</dbReference>
<feature type="domain" description="Bromo" evidence="10">
    <location>
        <begin position="409"/>
        <end position="482"/>
    </location>
</feature>
<dbReference type="InterPro" id="IPR051068">
    <property type="entry name" value="MFS_Domain-Containing_Protein"/>
</dbReference>
<feature type="transmembrane region" description="Helical" evidence="9">
    <location>
        <begin position="1699"/>
        <end position="1719"/>
    </location>
</feature>
<evidence type="ECO:0000259" key="11">
    <source>
        <dbReference type="PROSITE" id="PS50850"/>
    </source>
</evidence>
<feature type="compositionally biased region" description="Basic and acidic residues" evidence="8">
    <location>
        <begin position="15"/>
        <end position="29"/>
    </location>
</feature>
<feature type="coiled-coil region" evidence="7">
    <location>
        <begin position="579"/>
        <end position="622"/>
    </location>
</feature>
<keyword evidence="3 9" id="KW-1133">Transmembrane helix</keyword>
<keyword evidence="4 6" id="KW-0103">Bromodomain</keyword>
<evidence type="ECO:0000256" key="2">
    <source>
        <dbReference type="ARBA" id="ARBA00022692"/>
    </source>
</evidence>
<keyword evidence="13" id="KW-1185">Reference proteome</keyword>
<dbReference type="PRINTS" id="PR00503">
    <property type="entry name" value="BROMODOMAIN"/>
</dbReference>
<dbReference type="InterPro" id="IPR036427">
    <property type="entry name" value="Bromodomain-like_sf"/>
</dbReference>
<keyword evidence="2 9" id="KW-0812">Transmembrane</keyword>
<dbReference type="InterPro" id="IPR011701">
    <property type="entry name" value="MFS"/>
</dbReference>
<dbReference type="PANTHER" id="PTHR23510:SF16">
    <property type="entry name" value="MAJOR FACILITATOR SUPERFAMILY (MFS) PROFILE DOMAIN-CONTAINING PROTEIN"/>
    <property type="match status" value="1"/>
</dbReference>
<dbReference type="InterPro" id="IPR020846">
    <property type="entry name" value="MFS_dom"/>
</dbReference>
<dbReference type="Gene3D" id="1.20.1250.20">
    <property type="entry name" value="MFS general substrate transporter like domains"/>
    <property type="match status" value="1"/>
</dbReference>
<feature type="transmembrane region" description="Helical" evidence="9">
    <location>
        <begin position="1359"/>
        <end position="1378"/>
    </location>
</feature>
<protein>
    <submittedName>
        <fullName evidence="12">Negative elongation factor B (NELF-B) (Cofactor of BRCA1)</fullName>
    </submittedName>
</protein>
<dbReference type="Proteomes" id="UP001642464">
    <property type="component" value="Unassembled WGS sequence"/>
</dbReference>
<accession>A0ABP0HWW5</accession>
<feature type="transmembrane region" description="Helical" evidence="9">
    <location>
        <begin position="1533"/>
        <end position="1552"/>
    </location>
</feature>
<feature type="transmembrane region" description="Helical" evidence="9">
    <location>
        <begin position="1725"/>
        <end position="1744"/>
    </location>
</feature>
<evidence type="ECO:0000256" key="3">
    <source>
        <dbReference type="ARBA" id="ARBA00022989"/>
    </source>
</evidence>
<keyword evidence="12" id="KW-0648">Protein biosynthesis</keyword>
<reference evidence="12 13" key="1">
    <citation type="submission" date="2024-02" db="EMBL/GenBank/DDBJ databases">
        <authorList>
            <person name="Chen Y."/>
            <person name="Shah S."/>
            <person name="Dougan E. K."/>
            <person name="Thang M."/>
            <person name="Chan C."/>
        </authorList>
    </citation>
    <scope>NUCLEOTIDE SEQUENCE [LARGE SCALE GENOMIC DNA]</scope>
</reference>
<evidence type="ECO:0000313" key="12">
    <source>
        <dbReference type="EMBL" id="CAK8994696.1"/>
    </source>
</evidence>
<feature type="transmembrane region" description="Helical" evidence="9">
    <location>
        <begin position="1765"/>
        <end position="1791"/>
    </location>
</feature>
<dbReference type="PANTHER" id="PTHR23510">
    <property type="entry name" value="INNER MEMBRANE TRANSPORT PROTEIN YAJR"/>
    <property type="match status" value="1"/>
</dbReference>
<name>A0ABP0HWW5_9DINO</name>
<dbReference type="GO" id="GO:0003746">
    <property type="term" value="F:translation elongation factor activity"/>
    <property type="evidence" value="ECO:0007669"/>
    <property type="project" value="UniProtKB-KW"/>
</dbReference>
<dbReference type="PROSITE" id="PS50850">
    <property type="entry name" value="MFS"/>
    <property type="match status" value="1"/>
</dbReference>
<proteinExistence type="predicted"/>
<dbReference type="CDD" id="cd22249">
    <property type="entry name" value="UDM1_RNF168_RNF169-like"/>
    <property type="match status" value="1"/>
</dbReference>
<feature type="region of interest" description="Disordered" evidence="8">
    <location>
        <begin position="1"/>
        <end position="42"/>
    </location>
</feature>
<keyword evidence="5 9" id="KW-0472">Membrane</keyword>
<feature type="transmembrane region" description="Helical" evidence="9">
    <location>
        <begin position="1672"/>
        <end position="1690"/>
    </location>
</feature>
<comment type="subcellular location">
    <subcellularLocation>
        <location evidence="1">Membrane</location>
        <topology evidence="1">Multi-pass membrane protein</topology>
    </subcellularLocation>
</comment>
<organism evidence="12 13">
    <name type="scientific">Durusdinium trenchii</name>
    <dbReference type="NCBI Taxonomy" id="1381693"/>
    <lineage>
        <taxon>Eukaryota</taxon>
        <taxon>Sar</taxon>
        <taxon>Alveolata</taxon>
        <taxon>Dinophyceae</taxon>
        <taxon>Suessiales</taxon>
        <taxon>Symbiodiniaceae</taxon>
        <taxon>Durusdinium</taxon>
    </lineage>
</organism>
<evidence type="ECO:0000256" key="5">
    <source>
        <dbReference type="ARBA" id="ARBA00023136"/>
    </source>
</evidence>
<feature type="region of interest" description="Disordered" evidence="8">
    <location>
        <begin position="1323"/>
        <end position="1349"/>
    </location>
</feature>
<dbReference type="EMBL" id="CAXAMM010002100">
    <property type="protein sequence ID" value="CAK8994696.1"/>
    <property type="molecule type" value="Genomic_DNA"/>
</dbReference>
<feature type="transmembrane region" description="Helical" evidence="9">
    <location>
        <begin position="1431"/>
        <end position="1452"/>
    </location>
</feature>
<keyword evidence="12" id="KW-0251">Elongation factor</keyword>
<feature type="compositionally biased region" description="Polar residues" evidence="8">
    <location>
        <begin position="1"/>
        <end position="13"/>
    </location>
</feature>
<feature type="transmembrane region" description="Helical" evidence="9">
    <location>
        <begin position="1797"/>
        <end position="1815"/>
    </location>
</feature>
<evidence type="ECO:0000256" key="8">
    <source>
        <dbReference type="SAM" id="MobiDB-lite"/>
    </source>
</evidence>
<dbReference type="SMART" id="SM00297">
    <property type="entry name" value="BROMO"/>
    <property type="match status" value="1"/>
</dbReference>
<dbReference type="SUPFAM" id="SSF47370">
    <property type="entry name" value="Bromodomain"/>
    <property type="match status" value="1"/>
</dbReference>
<dbReference type="InterPro" id="IPR010405">
    <property type="entry name" value="COBRA1"/>
</dbReference>
<evidence type="ECO:0000256" key="6">
    <source>
        <dbReference type="PROSITE-ProRule" id="PRU00035"/>
    </source>
</evidence>
<gene>
    <name evidence="12" type="ORF">SCF082_LOCUS4036</name>
</gene>
<evidence type="ECO:0000313" key="13">
    <source>
        <dbReference type="Proteomes" id="UP001642464"/>
    </source>
</evidence>
<dbReference type="Pfam" id="PF06209">
    <property type="entry name" value="COBRA1"/>
    <property type="match status" value="1"/>
</dbReference>
<comment type="caution">
    <text evidence="12">The sequence shown here is derived from an EMBL/GenBank/DDBJ whole genome shotgun (WGS) entry which is preliminary data.</text>
</comment>